<feature type="transmembrane region" description="Helical" evidence="1">
    <location>
        <begin position="85"/>
        <end position="104"/>
    </location>
</feature>
<gene>
    <name evidence="2" type="ORF">GTH24_10165</name>
</gene>
<feature type="transmembrane region" description="Helical" evidence="1">
    <location>
        <begin position="141"/>
        <end position="160"/>
    </location>
</feature>
<organism evidence="2 3">
    <name type="scientific">Proteus vulgaris</name>
    <dbReference type="NCBI Taxonomy" id="585"/>
    <lineage>
        <taxon>Bacteria</taxon>
        <taxon>Pseudomonadati</taxon>
        <taxon>Pseudomonadota</taxon>
        <taxon>Gammaproteobacteria</taxon>
        <taxon>Enterobacterales</taxon>
        <taxon>Morganellaceae</taxon>
        <taxon>Proteus</taxon>
    </lineage>
</organism>
<sequence>MFFIKDILYVLLFADERLKKIMAKTPKSKVATQKEITQKKQHALLQKNKRQQYDDPIFSSFVETTSAKYLPLTPLQRGVQFFFSLFDYTTQLLYIVFIITVWWFPEHFSVQTIYNLTVLFLFEFILVHSGVFMAAFARTKLVFALIPFYGIFALIINSMIMGDENLIIWLYAVIVANRIINGYQVKTKEEMGKNLFYSALLVLNFMLCLFSVMIFKFLVPYGGLTPQYLNKIDYLYLIPQHSDYFNFPHIGMAYGALFYGIPLACITYINILSIYKRIMFKIKTRKIRTTRR</sequence>
<keyword evidence="1" id="KW-0812">Transmembrane</keyword>
<keyword evidence="1" id="KW-1133">Transmembrane helix</keyword>
<name>A0A6G6SHP5_PROVU</name>
<dbReference type="AlphaFoldDB" id="A0A6G6SHP5"/>
<feature type="transmembrane region" description="Helical" evidence="1">
    <location>
        <begin position="195"/>
        <end position="219"/>
    </location>
</feature>
<keyword evidence="1" id="KW-0472">Membrane</keyword>
<dbReference type="RefSeq" id="WP_164526364.1">
    <property type="nucleotide sequence ID" value="NZ_CP047344.1"/>
</dbReference>
<reference evidence="2 3" key="1">
    <citation type="submission" date="2020-01" db="EMBL/GenBank/DDBJ databases">
        <title>The genomic epidemiology of tigecycline resistance gene tet(X) variants in a swine farm in China.</title>
        <authorList>
            <person name="Peng K."/>
            <person name="Li R."/>
        </authorList>
    </citation>
    <scope>NUCLEOTIDE SEQUENCE [LARGE SCALE GENOMIC DNA]</scope>
    <source>
        <strain evidence="2 3">ZN3</strain>
    </source>
</reference>
<dbReference type="Proteomes" id="UP000503287">
    <property type="component" value="Chromosome"/>
</dbReference>
<proteinExistence type="predicted"/>
<evidence type="ECO:0000256" key="1">
    <source>
        <dbReference type="SAM" id="Phobius"/>
    </source>
</evidence>
<evidence type="ECO:0000313" key="2">
    <source>
        <dbReference type="EMBL" id="QIF94238.1"/>
    </source>
</evidence>
<feature type="transmembrane region" description="Helical" evidence="1">
    <location>
        <begin position="116"/>
        <end position="136"/>
    </location>
</feature>
<protein>
    <submittedName>
        <fullName evidence="2">Uncharacterized protein</fullName>
    </submittedName>
</protein>
<evidence type="ECO:0000313" key="3">
    <source>
        <dbReference type="Proteomes" id="UP000503287"/>
    </source>
</evidence>
<feature type="transmembrane region" description="Helical" evidence="1">
    <location>
        <begin position="166"/>
        <end position="183"/>
    </location>
</feature>
<feature type="transmembrane region" description="Helical" evidence="1">
    <location>
        <begin position="252"/>
        <end position="275"/>
    </location>
</feature>
<accession>A0A6G6SHP5</accession>
<keyword evidence="3" id="KW-1185">Reference proteome</keyword>
<dbReference type="EMBL" id="CP047344">
    <property type="protein sequence ID" value="QIF94238.1"/>
    <property type="molecule type" value="Genomic_DNA"/>
</dbReference>